<evidence type="ECO:0000256" key="4">
    <source>
        <dbReference type="ARBA" id="ARBA00022840"/>
    </source>
</evidence>
<evidence type="ECO:0000256" key="2">
    <source>
        <dbReference type="ARBA" id="ARBA00022741"/>
    </source>
</evidence>
<evidence type="ECO:0000313" key="6">
    <source>
        <dbReference type="Proteomes" id="UP001229421"/>
    </source>
</evidence>
<proteinExistence type="predicted"/>
<dbReference type="GO" id="GO:0005524">
    <property type="term" value="F:ATP binding"/>
    <property type="evidence" value="ECO:0007669"/>
    <property type="project" value="UniProtKB-KW"/>
</dbReference>
<evidence type="ECO:0000256" key="1">
    <source>
        <dbReference type="ARBA" id="ARBA00022679"/>
    </source>
</evidence>
<comment type="caution">
    <text evidence="5">The sequence shown here is derived from an EMBL/GenBank/DDBJ whole genome shotgun (WGS) entry which is preliminary data.</text>
</comment>
<name>A0AAD8JK83_TARER</name>
<dbReference type="EMBL" id="JAUHHV010000014">
    <property type="protein sequence ID" value="KAK1406027.1"/>
    <property type="molecule type" value="Genomic_DNA"/>
</dbReference>
<dbReference type="PANTHER" id="PTHR47973">
    <property type="entry name" value="CYSTEINE-RICH RECEPTOR-LIKE PROTEIN KINASE 3"/>
    <property type="match status" value="1"/>
</dbReference>
<dbReference type="Gene3D" id="1.10.510.10">
    <property type="entry name" value="Transferase(Phosphotransferase) domain 1"/>
    <property type="match status" value="1"/>
</dbReference>
<keyword evidence="4" id="KW-0067">ATP-binding</keyword>
<keyword evidence="2" id="KW-0547">Nucleotide-binding</keyword>
<keyword evidence="3" id="KW-0418">Kinase</keyword>
<sequence length="127" mass="14520">MSGYHFTKQCFFILDWAYNLQENNCLEDIIDGDIRSECSLQEVLLMINVALLCTNAAHTLRPSMPEALDIIEGRTNIEDWAKKSGFSTKNKALQKHLWSEVSETRPIRDEGSGKTYFQFPLTCGWLA</sequence>
<reference evidence="5" key="1">
    <citation type="journal article" date="2023" name="bioRxiv">
        <title>Improved chromosome-level genome assembly for marigold (Tagetes erecta).</title>
        <authorList>
            <person name="Jiang F."/>
            <person name="Yuan L."/>
            <person name="Wang S."/>
            <person name="Wang H."/>
            <person name="Xu D."/>
            <person name="Wang A."/>
            <person name="Fan W."/>
        </authorList>
    </citation>
    <scope>NUCLEOTIDE SEQUENCE</scope>
    <source>
        <strain evidence="5">WSJ</strain>
        <tissue evidence="5">Leaf</tissue>
    </source>
</reference>
<dbReference type="AlphaFoldDB" id="A0AAD8JK83"/>
<keyword evidence="6" id="KW-1185">Reference proteome</keyword>
<dbReference type="Proteomes" id="UP001229421">
    <property type="component" value="Unassembled WGS sequence"/>
</dbReference>
<organism evidence="5 6">
    <name type="scientific">Tagetes erecta</name>
    <name type="common">African marigold</name>
    <dbReference type="NCBI Taxonomy" id="13708"/>
    <lineage>
        <taxon>Eukaryota</taxon>
        <taxon>Viridiplantae</taxon>
        <taxon>Streptophyta</taxon>
        <taxon>Embryophyta</taxon>
        <taxon>Tracheophyta</taxon>
        <taxon>Spermatophyta</taxon>
        <taxon>Magnoliopsida</taxon>
        <taxon>eudicotyledons</taxon>
        <taxon>Gunneridae</taxon>
        <taxon>Pentapetalae</taxon>
        <taxon>asterids</taxon>
        <taxon>campanulids</taxon>
        <taxon>Asterales</taxon>
        <taxon>Asteraceae</taxon>
        <taxon>Asteroideae</taxon>
        <taxon>Heliantheae alliance</taxon>
        <taxon>Tageteae</taxon>
        <taxon>Tagetes</taxon>
    </lineage>
</organism>
<keyword evidence="1" id="KW-0808">Transferase</keyword>
<evidence type="ECO:0000313" key="5">
    <source>
        <dbReference type="EMBL" id="KAK1406027.1"/>
    </source>
</evidence>
<protein>
    <submittedName>
        <fullName evidence="5">Uncharacterized protein</fullName>
    </submittedName>
</protein>
<dbReference type="GO" id="GO:0016301">
    <property type="term" value="F:kinase activity"/>
    <property type="evidence" value="ECO:0007669"/>
    <property type="project" value="UniProtKB-KW"/>
</dbReference>
<dbReference type="InterPro" id="IPR052059">
    <property type="entry name" value="CR_Ser/Thr_kinase"/>
</dbReference>
<accession>A0AAD8JK83</accession>
<gene>
    <name evidence="5" type="ORF">QVD17_42284</name>
</gene>
<evidence type="ECO:0000256" key="3">
    <source>
        <dbReference type="ARBA" id="ARBA00022777"/>
    </source>
</evidence>